<reference evidence="2 3" key="1">
    <citation type="journal article" date="2014" name="Int. J. Syst. Evol. Microbiol.">
        <title>Complete genome sequence of Corynebacterium casei LMG S-19264T (=DSM 44701T), isolated from a smear-ripened cheese.</title>
        <authorList>
            <consortium name="US DOE Joint Genome Institute (JGI-PGF)"/>
            <person name="Walter F."/>
            <person name="Albersmeier A."/>
            <person name="Kalinowski J."/>
            <person name="Ruckert C."/>
        </authorList>
    </citation>
    <scope>NUCLEOTIDE SEQUENCE [LARGE SCALE GENOMIC DNA]</scope>
    <source>
        <strain evidence="2 3">KCTC 23968</strain>
    </source>
</reference>
<keyword evidence="3" id="KW-1185">Reference proteome</keyword>
<dbReference type="Pfam" id="PF00144">
    <property type="entry name" value="Beta-lactamase"/>
    <property type="match status" value="1"/>
</dbReference>
<protein>
    <submittedName>
        <fullName evidence="2">EstA family serine hydrolase</fullName>
    </submittedName>
</protein>
<name>A0A918KU62_9PROT</name>
<feature type="domain" description="Beta-lactamase-related" evidence="1">
    <location>
        <begin position="29"/>
        <end position="369"/>
    </location>
</feature>
<dbReference type="InterPro" id="IPR052907">
    <property type="entry name" value="Beta-lactamase/esterase"/>
</dbReference>
<dbReference type="PANTHER" id="PTHR43319">
    <property type="entry name" value="BETA-LACTAMASE-RELATED"/>
    <property type="match status" value="1"/>
</dbReference>
<organism evidence="2 3">
    <name type="scientific">Litorimonas cladophorae</name>
    <dbReference type="NCBI Taxonomy" id="1220491"/>
    <lineage>
        <taxon>Bacteria</taxon>
        <taxon>Pseudomonadati</taxon>
        <taxon>Pseudomonadota</taxon>
        <taxon>Alphaproteobacteria</taxon>
        <taxon>Maricaulales</taxon>
        <taxon>Robiginitomaculaceae</taxon>
    </lineage>
</organism>
<gene>
    <name evidence="2" type="ORF">GCM10011309_24900</name>
</gene>
<dbReference type="InterPro" id="IPR012338">
    <property type="entry name" value="Beta-lactam/transpept-like"/>
</dbReference>
<dbReference type="InterPro" id="IPR001466">
    <property type="entry name" value="Beta-lactam-related"/>
</dbReference>
<evidence type="ECO:0000313" key="3">
    <source>
        <dbReference type="Proteomes" id="UP000600865"/>
    </source>
</evidence>
<dbReference type="Gene3D" id="3.40.710.10">
    <property type="entry name" value="DD-peptidase/beta-lactamase superfamily"/>
    <property type="match status" value="1"/>
</dbReference>
<dbReference type="AlphaFoldDB" id="A0A918KU62"/>
<dbReference type="RefSeq" id="WP_189586691.1">
    <property type="nucleotide sequence ID" value="NZ_BMYV01000003.1"/>
</dbReference>
<evidence type="ECO:0000259" key="1">
    <source>
        <dbReference type="Pfam" id="PF00144"/>
    </source>
</evidence>
<dbReference type="EMBL" id="BMYV01000003">
    <property type="protein sequence ID" value="GGX73824.1"/>
    <property type="molecule type" value="Genomic_DNA"/>
</dbReference>
<dbReference type="SUPFAM" id="SSF56601">
    <property type="entry name" value="beta-lactamase/transpeptidase-like"/>
    <property type="match status" value="1"/>
</dbReference>
<dbReference type="Proteomes" id="UP000600865">
    <property type="component" value="Unassembled WGS sequence"/>
</dbReference>
<keyword evidence="2" id="KW-0378">Hydrolase</keyword>
<dbReference type="PANTHER" id="PTHR43319:SF3">
    <property type="entry name" value="BETA-LACTAMASE-RELATED DOMAIN-CONTAINING PROTEIN"/>
    <property type="match status" value="1"/>
</dbReference>
<dbReference type="GO" id="GO:0016787">
    <property type="term" value="F:hydrolase activity"/>
    <property type="evidence" value="ECO:0007669"/>
    <property type="project" value="UniProtKB-KW"/>
</dbReference>
<sequence>MSAKHAAIQGHYDPAFKAVREAFEYNFVARGEAGASVCIQDHKGRTVVDLWGGTLDDGKTAWTRDTVSIVFSCTKAATALCAHRLIEQGRLDPDAKVAKYWPEFAANGKDQTTVRDMLGHRSGVPALRKPIKSDGFLDFDYMAEQLAEESPFWDPGTAHGYHLVTFGWTVGELIRRASGKSLGEFFYDEIAGPRGLDFHIGMSPSEFSRMSKLRPFTPNPKDALSPFAAAMMADPAGLQALAFANNGGWYFDAPKSWEAEIGGAGGVSNARGLAGMFRTGLGRDALFSRARVNAMRAPVSEGDDKTLCIPTRFGEGFMLSIDNRDLLGEGNSAVLGGGAFGHVGMGGSLGFADPDAKFSFGYSMNQMGGGILLNERGQSLVDAAYNCV</sequence>
<evidence type="ECO:0000313" key="2">
    <source>
        <dbReference type="EMBL" id="GGX73824.1"/>
    </source>
</evidence>
<proteinExistence type="predicted"/>
<accession>A0A918KU62</accession>
<comment type="caution">
    <text evidence="2">The sequence shown here is derived from an EMBL/GenBank/DDBJ whole genome shotgun (WGS) entry which is preliminary data.</text>
</comment>